<dbReference type="STRING" id="410359.Pcal_1835"/>
<comment type="catalytic activity">
    <reaction evidence="11">
        <text>(R)-mevalonate + ATP = (R)-5-phosphomevalonate + ADP + H(+)</text>
        <dbReference type="Rhea" id="RHEA:17065"/>
        <dbReference type="ChEBI" id="CHEBI:15378"/>
        <dbReference type="ChEBI" id="CHEBI:30616"/>
        <dbReference type="ChEBI" id="CHEBI:36464"/>
        <dbReference type="ChEBI" id="CHEBI:58146"/>
        <dbReference type="ChEBI" id="CHEBI:456216"/>
        <dbReference type="EC" id="2.7.1.36"/>
    </reaction>
</comment>
<dbReference type="eggNOG" id="arCOG01028">
    <property type="taxonomic scope" value="Archaea"/>
</dbReference>
<dbReference type="Pfam" id="PF08544">
    <property type="entry name" value="GHMP_kinases_C"/>
    <property type="match status" value="1"/>
</dbReference>
<feature type="active site" description="Proton acceptor" evidence="11">
    <location>
        <position position="150"/>
    </location>
</feature>
<evidence type="ECO:0000256" key="6">
    <source>
        <dbReference type="ARBA" id="ARBA00022840"/>
    </source>
</evidence>
<evidence type="ECO:0000313" key="15">
    <source>
        <dbReference type="Proteomes" id="UP000001431"/>
    </source>
</evidence>
<name>A3MX85_PYRCJ</name>
<dbReference type="HAMAP" id="MF_00217">
    <property type="entry name" value="Mevalonate_kinase"/>
    <property type="match status" value="1"/>
</dbReference>
<comment type="subcellular location">
    <subcellularLocation>
        <location evidence="11">Cytoplasm</location>
    </subcellularLocation>
</comment>
<accession>A3MX85</accession>
<comment type="pathway">
    <text evidence="10 11">Isoprenoid biosynthesis; isopentenyl diphosphate biosynthesis via mevalonate pathway; isopentenyl diphosphate from (R)-mevalonate: step 1/3.</text>
</comment>
<comment type="similarity">
    <text evidence="11">Belongs to the GHMP kinase family. Mevalonate kinase subfamily.</text>
</comment>
<protein>
    <recommendedName>
        <fullName evidence="11">Mevalonate kinase</fullName>
        <shortName evidence="11">MK</shortName>
        <shortName evidence="11">MVK</shortName>
        <ecNumber evidence="11">2.7.1.36</ecNumber>
    </recommendedName>
</protein>
<feature type="domain" description="GHMP kinase C-terminal" evidence="13">
    <location>
        <begin position="222"/>
        <end position="301"/>
    </location>
</feature>
<sequence>MKVFAPCVVKFFGEHAVVYGKPAIAAAIDKGVYVECEEGGELRVETVAPLSEAVYYPERGRVEGVGVGRFFAYVDAALEVARERWGDLRATFKIKSDFPPSVGLATSAAVSVALLKAYSQCVGARPSPEELARLGHSVELKVQGIASPMDTAVSAMGGLLKIWPSPFRAEQIGAELPQFYVLLLPRRGTTGEIVADVRAKLQRRPSLKAVVEAIGEVVEEAHKCLVAGDLACVGELMEINNWLLGALGVVDSRVVQALEILRPFVYGGKISGAGRGGAVLILPRDGDAVEKILTAMNYAYYKVSIYRGGA</sequence>
<dbReference type="AlphaFoldDB" id="A3MX85"/>
<dbReference type="InterPro" id="IPR022937">
    <property type="entry name" value="Mevalonate_kinase_arc"/>
</dbReference>
<dbReference type="PRINTS" id="PR00959">
    <property type="entry name" value="MEVGALKINASE"/>
</dbReference>
<proteinExistence type="inferred from homology"/>
<keyword evidence="8 11" id="KW-0443">Lipid metabolism</keyword>
<evidence type="ECO:0000313" key="14">
    <source>
        <dbReference type="EMBL" id="ABO09252.1"/>
    </source>
</evidence>
<organism evidence="14 15">
    <name type="scientific">Pyrobaculum calidifontis (strain DSM 21063 / JCM 11548 / VA1)</name>
    <dbReference type="NCBI Taxonomy" id="410359"/>
    <lineage>
        <taxon>Archaea</taxon>
        <taxon>Thermoproteota</taxon>
        <taxon>Thermoprotei</taxon>
        <taxon>Thermoproteales</taxon>
        <taxon>Thermoproteaceae</taxon>
        <taxon>Pyrobaculum</taxon>
    </lineage>
</organism>
<comment type="function">
    <text evidence="11">Catalyzes the phosphorylation of (R)-mevalonate (MVA) to (R)-mevalonate 5-phosphate (MVAP). Functions in the mevalonate (MVA) pathway leading to isopentenyl diphosphate (IPP), a key precursor for the biosynthesis of isoprenoid compounds such as archaeal membrane lipids.</text>
</comment>
<dbReference type="InterPro" id="IPR036554">
    <property type="entry name" value="GHMP_kinase_C_sf"/>
</dbReference>
<dbReference type="InterPro" id="IPR014721">
    <property type="entry name" value="Ribsml_uS5_D2-typ_fold_subgr"/>
</dbReference>
<dbReference type="PANTHER" id="PTHR43290:SF2">
    <property type="entry name" value="MEVALONATE KINASE"/>
    <property type="match status" value="1"/>
</dbReference>
<comment type="cofactor">
    <cofactor evidence="11">
        <name>Mg(2+)</name>
        <dbReference type="ChEBI" id="CHEBI:18420"/>
    </cofactor>
</comment>
<keyword evidence="15" id="KW-1185">Reference proteome</keyword>
<evidence type="ECO:0000256" key="4">
    <source>
        <dbReference type="ARBA" id="ARBA00022741"/>
    </source>
</evidence>
<evidence type="ECO:0000256" key="2">
    <source>
        <dbReference type="ARBA" id="ARBA00022516"/>
    </source>
</evidence>
<dbReference type="InterPro" id="IPR013750">
    <property type="entry name" value="GHMP_kinase_C_dom"/>
</dbReference>
<dbReference type="SUPFAM" id="SSF55060">
    <property type="entry name" value="GHMP Kinase, C-terminal domain"/>
    <property type="match status" value="1"/>
</dbReference>
<comment type="caution">
    <text evidence="11">Lacks conserved residue(s) required for the propagation of feature annotation.</text>
</comment>
<keyword evidence="2 11" id="KW-0444">Lipid biosynthesis</keyword>
<dbReference type="RefSeq" id="WP_011850510.1">
    <property type="nucleotide sequence ID" value="NC_009073.1"/>
</dbReference>
<dbReference type="OrthoDB" id="19001at2157"/>
<comment type="subunit">
    <text evidence="11">Homodimer.</text>
</comment>
<dbReference type="NCBIfam" id="TIGR00549">
    <property type="entry name" value="mevalon_kin"/>
    <property type="match status" value="1"/>
</dbReference>
<evidence type="ECO:0000259" key="12">
    <source>
        <dbReference type="Pfam" id="PF00288"/>
    </source>
</evidence>
<dbReference type="EMBL" id="CP000561">
    <property type="protein sequence ID" value="ABO09252.1"/>
    <property type="molecule type" value="Genomic_DNA"/>
</dbReference>
<dbReference type="GO" id="GO:0000287">
    <property type="term" value="F:magnesium ion binding"/>
    <property type="evidence" value="ECO:0007669"/>
    <property type="project" value="UniProtKB-UniRule"/>
</dbReference>
<dbReference type="Proteomes" id="UP000001431">
    <property type="component" value="Chromosome"/>
</dbReference>
<dbReference type="HOGENOM" id="CLU_017814_0_0_2"/>
<reference evidence="14" key="1">
    <citation type="submission" date="2007-02" db="EMBL/GenBank/DDBJ databases">
        <title>Complete sequence of Pyrobaculum calidifontis JCM 11548.</title>
        <authorList>
            <consortium name="US DOE Joint Genome Institute"/>
            <person name="Copeland A."/>
            <person name="Lucas S."/>
            <person name="Lapidus A."/>
            <person name="Barry K."/>
            <person name="Glavina del Rio T."/>
            <person name="Dalin E."/>
            <person name="Tice H."/>
            <person name="Pitluck S."/>
            <person name="Chain P."/>
            <person name="Malfatti S."/>
            <person name="Shin M."/>
            <person name="Vergez L."/>
            <person name="Schmutz J."/>
            <person name="Larimer F."/>
            <person name="Land M."/>
            <person name="Hauser L."/>
            <person name="Kyrpides N."/>
            <person name="Mikhailova N."/>
            <person name="Cozen A.E."/>
            <person name="Fitz-Gibbon S.T."/>
            <person name="House C.H."/>
            <person name="Saltikov C."/>
            <person name="Lowe T.M."/>
            <person name="Richardson P."/>
        </authorList>
    </citation>
    <scope>NUCLEOTIDE SEQUENCE [LARGE SCALE GENOMIC DNA]</scope>
    <source>
        <strain evidence="14">JCM 11548</strain>
    </source>
</reference>
<keyword evidence="9 11" id="KW-0414">Isoprene biosynthesis</keyword>
<keyword evidence="5 11" id="KW-0418">Kinase</keyword>
<evidence type="ECO:0000256" key="3">
    <source>
        <dbReference type="ARBA" id="ARBA00022679"/>
    </source>
</evidence>
<evidence type="ECO:0000256" key="1">
    <source>
        <dbReference type="ARBA" id="ARBA00022490"/>
    </source>
</evidence>
<dbReference type="InterPro" id="IPR006204">
    <property type="entry name" value="GHMP_kinase_N_dom"/>
</dbReference>
<dbReference type="GO" id="GO:0005829">
    <property type="term" value="C:cytosol"/>
    <property type="evidence" value="ECO:0007669"/>
    <property type="project" value="TreeGrafter"/>
</dbReference>
<keyword evidence="1 11" id="KW-0963">Cytoplasm</keyword>
<dbReference type="Pfam" id="PF00288">
    <property type="entry name" value="GHMP_kinases_N"/>
    <property type="match status" value="1"/>
</dbReference>
<keyword evidence="7 11" id="KW-0460">Magnesium</keyword>
<dbReference type="PANTHER" id="PTHR43290">
    <property type="entry name" value="MEVALONATE KINASE"/>
    <property type="match status" value="1"/>
</dbReference>
<evidence type="ECO:0000256" key="11">
    <source>
        <dbReference type="HAMAP-Rule" id="MF_00217"/>
    </source>
</evidence>
<evidence type="ECO:0000259" key="13">
    <source>
        <dbReference type="Pfam" id="PF08544"/>
    </source>
</evidence>
<evidence type="ECO:0000256" key="8">
    <source>
        <dbReference type="ARBA" id="ARBA00023098"/>
    </source>
</evidence>
<dbReference type="GeneID" id="4910192"/>
<dbReference type="KEGG" id="pcl:Pcal_1835"/>
<evidence type="ECO:0000256" key="5">
    <source>
        <dbReference type="ARBA" id="ARBA00022777"/>
    </source>
</evidence>
<evidence type="ECO:0000256" key="9">
    <source>
        <dbReference type="ARBA" id="ARBA00023229"/>
    </source>
</evidence>
<dbReference type="InterPro" id="IPR006205">
    <property type="entry name" value="Mev_gal_kin"/>
</dbReference>
<dbReference type="Gene3D" id="3.30.230.10">
    <property type="match status" value="1"/>
</dbReference>
<dbReference type="UniPathway" id="UPA00057">
    <property type="reaction ID" value="UER00098"/>
</dbReference>
<evidence type="ECO:0000256" key="10">
    <source>
        <dbReference type="ARBA" id="ARBA00029438"/>
    </source>
</evidence>
<dbReference type="SUPFAM" id="SSF54211">
    <property type="entry name" value="Ribosomal protein S5 domain 2-like"/>
    <property type="match status" value="1"/>
</dbReference>
<dbReference type="InterPro" id="IPR020568">
    <property type="entry name" value="Ribosomal_Su5_D2-typ_SF"/>
</dbReference>
<gene>
    <name evidence="11" type="primary">mvk</name>
    <name evidence="14" type="ordered locus">Pcal_1835</name>
</gene>
<keyword evidence="4 11" id="KW-0547">Nucleotide-binding</keyword>
<dbReference type="GO" id="GO:0005524">
    <property type="term" value="F:ATP binding"/>
    <property type="evidence" value="ECO:0007669"/>
    <property type="project" value="UniProtKB-UniRule"/>
</dbReference>
<keyword evidence="6 11" id="KW-0067">ATP-binding</keyword>
<feature type="domain" description="GHMP kinase N-terminal" evidence="12">
    <location>
        <begin position="73"/>
        <end position="158"/>
    </location>
</feature>
<dbReference type="EC" id="2.7.1.36" evidence="11"/>
<keyword evidence="3 11" id="KW-0808">Transferase</keyword>
<dbReference type="GO" id="GO:0004496">
    <property type="term" value="F:mevalonate kinase activity"/>
    <property type="evidence" value="ECO:0007669"/>
    <property type="project" value="UniProtKB-UniRule"/>
</dbReference>
<dbReference type="GO" id="GO:0019287">
    <property type="term" value="P:isopentenyl diphosphate biosynthetic process, mevalonate pathway"/>
    <property type="evidence" value="ECO:0007669"/>
    <property type="project" value="UniProtKB-UniRule"/>
</dbReference>
<evidence type="ECO:0000256" key="7">
    <source>
        <dbReference type="ARBA" id="ARBA00022842"/>
    </source>
</evidence>
<dbReference type="Gene3D" id="3.30.70.890">
    <property type="entry name" value="GHMP kinase, C-terminal domain"/>
    <property type="match status" value="1"/>
</dbReference>